<sequence>MASSSSSSVLSVKREEFNAFHKIDRSLFSRLVLSLSRDISKSLQVMSFLLYLEKSGLAHNLILNLVSLPDLFINTVADEVVACLSLLAYVDCSTYFSNQKSFTIPTITRMTGGYLTLSVIHQDRENILKEMKKHLIRTCYPAFEDILVQAEMHNKKKMSIDQEMEKTMENMKQFAISKVGHKAESSNQILSGQQEITGTSKVGAVSEDAQVMAEDRIVFLTFSKGYPVSAVELYAYFTRRFGDIIEAILMPGVGHEQVLYATMMLRSAAMVPEILSSEEIKNKFTIKGKHVWARKFIPKYSNNISPSY</sequence>
<protein>
    <submittedName>
        <fullName evidence="1">Uncharacterized protein</fullName>
    </submittedName>
</protein>
<dbReference type="PANTHER" id="PTHR33527">
    <property type="entry name" value="OS07G0274300 PROTEIN"/>
    <property type="match status" value="1"/>
</dbReference>
<gene>
    <name evidence="1" type="ORF">V5N11_009722</name>
</gene>
<comment type="caution">
    <text evidence="1">The sequence shown here is derived from an EMBL/GenBank/DDBJ whole genome shotgun (WGS) entry which is preliminary data.</text>
</comment>
<evidence type="ECO:0000313" key="1">
    <source>
        <dbReference type="EMBL" id="KAL1219595.1"/>
    </source>
</evidence>
<name>A0ABD1BQZ0_CARAN</name>
<organism evidence="1 2">
    <name type="scientific">Cardamine amara subsp. amara</name>
    <dbReference type="NCBI Taxonomy" id="228776"/>
    <lineage>
        <taxon>Eukaryota</taxon>
        <taxon>Viridiplantae</taxon>
        <taxon>Streptophyta</taxon>
        <taxon>Embryophyta</taxon>
        <taxon>Tracheophyta</taxon>
        <taxon>Spermatophyta</taxon>
        <taxon>Magnoliopsida</taxon>
        <taxon>eudicotyledons</taxon>
        <taxon>Gunneridae</taxon>
        <taxon>Pentapetalae</taxon>
        <taxon>rosids</taxon>
        <taxon>malvids</taxon>
        <taxon>Brassicales</taxon>
        <taxon>Brassicaceae</taxon>
        <taxon>Cardamineae</taxon>
        <taxon>Cardamine</taxon>
    </lineage>
</organism>
<accession>A0ABD1BQZ0</accession>
<keyword evidence="2" id="KW-1185">Reference proteome</keyword>
<dbReference type="PANTHER" id="PTHR33527:SF28">
    <property type="entry name" value="GB|AAD43168.1"/>
    <property type="match status" value="1"/>
</dbReference>
<dbReference type="Proteomes" id="UP001558713">
    <property type="component" value="Unassembled WGS sequence"/>
</dbReference>
<dbReference type="EMBL" id="JBANAX010000176">
    <property type="protein sequence ID" value="KAL1219595.1"/>
    <property type="molecule type" value="Genomic_DNA"/>
</dbReference>
<reference evidence="1 2" key="1">
    <citation type="submission" date="2024-04" db="EMBL/GenBank/DDBJ databases">
        <title>Genome assembly C_amara_ONT_v2.</title>
        <authorList>
            <person name="Yant L."/>
            <person name="Moore C."/>
            <person name="Slenker M."/>
        </authorList>
    </citation>
    <scope>NUCLEOTIDE SEQUENCE [LARGE SCALE GENOMIC DNA]</scope>
    <source>
        <tissue evidence="1">Leaf</tissue>
    </source>
</reference>
<dbReference type="AlphaFoldDB" id="A0ABD1BQZ0"/>
<proteinExistence type="predicted"/>
<evidence type="ECO:0000313" key="2">
    <source>
        <dbReference type="Proteomes" id="UP001558713"/>
    </source>
</evidence>